<dbReference type="Gene3D" id="1.10.530.40">
    <property type="match status" value="1"/>
</dbReference>
<comment type="catalytic activity">
    <reaction evidence="1 11 12">
        <text>Hydrolysis of (1-&gt;4)-beta-linkages between N-acetylmuramic acid and N-acetyl-D-glucosamine residues in a peptidoglycan and between N-acetyl-D-glucosamine residues in chitodextrins.</text>
        <dbReference type="EC" id="3.2.1.17"/>
    </reaction>
</comment>
<dbReference type="InterPro" id="IPR051018">
    <property type="entry name" value="Bacteriophage_GH24"/>
</dbReference>
<keyword evidence="7 11" id="KW-0204">Cytolysis</keyword>
<dbReference type="Gene3D" id="2.30.30.40">
    <property type="entry name" value="SH3 Domains"/>
    <property type="match status" value="1"/>
</dbReference>
<dbReference type="CDD" id="cd00737">
    <property type="entry name" value="lyz_endolysin_autolysin"/>
    <property type="match status" value="1"/>
</dbReference>
<keyword evidence="3 11" id="KW-0929">Antimicrobial</keyword>
<evidence type="ECO:0000256" key="11">
    <source>
        <dbReference type="HAMAP-Rule" id="MF_04110"/>
    </source>
</evidence>
<dbReference type="Pfam" id="PF00959">
    <property type="entry name" value="Phage_lysozyme"/>
    <property type="match status" value="1"/>
</dbReference>
<organism evidence="14">
    <name type="scientific">Siphoviridae sp. ctqrl18</name>
    <dbReference type="NCBI Taxonomy" id="2825681"/>
    <lineage>
        <taxon>Viruses</taxon>
        <taxon>Duplodnaviria</taxon>
        <taxon>Heunggongvirae</taxon>
        <taxon>Uroviricota</taxon>
        <taxon>Caudoviricetes</taxon>
    </lineage>
</organism>
<dbReference type="GO" id="GO:0042742">
    <property type="term" value="P:defense response to bacterium"/>
    <property type="evidence" value="ECO:0007669"/>
    <property type="project" value="UniProtKB-KW"/>
</dbReference>
<accession>A0A8S5NUM4</accession>
<dbReference type="GO" id="GO:0044659">
    <property type="term" value="P:viral release from host cell by cytolysis"/>
    <property type="evidence" value="ECO:0007669"/>
    <property type="project" value="UniProtKB-UniRule"/>
</dbReference>
<evidence type="ECO:0000256" key="7">
    <source>
        <dbReference type="ARBA" id="ARBA00022852"/>
    </source>
</evidence>
<dbReference type="SUPFAM" id="SSF53955">
    <property type="entry name" value="Lysozyme-like"/>
    <property type="match status" value="1"/>
</dbReference>
<evidence type="ECO:0000256" key="1">
    <source>
        <dbReference type="ARBA" id="ARBA00000632"/>
    </source>
</evidence>
<evidence type="ECO:0000313" key="14">
    <source>
        <dbReference type="EMBL" id="DAD97904.1"/>
    </source>
</evidence>
<comment type="function">
    <text evidence="11">Endolysin with lysozyme activity that degrades host peptidoglycans and participates with the holin and spanin proteins in the sequential events which lead to the programmed host cell lysis releasing the mature viral particles. Once the holin has permeabilized the host cell membrane, the endolysin can reach the periplasm and break down the peptidoglycan layer.</text>
</comment>
<comment type="similarity">
    <text evidence="11 12">Belongs to the glycosyl hydrolase 24 family.</text>
</comment>
<protein>
    <recommendedName>
        <fullName evidence="11">Endolysin</fullName>
        <ecNumber evidence="11">3.2.1.17</ecNumber>
    </recommendedName>
    <alternativeName>
        <fullName evidence="11">Lysis protein</fullName>
    </alternativeName>
    <alternativeName>
        <fullName evidence="11">Lysozyme</fullName>
    </alternativeName>
    <alternativeName>
        <fullName evidence="11">Muramidase</fullName>
    </alternativeName>
</protein>
<keyword evidence="5 11" id="KW-0081">Bacteriolytic enzyme</keyword>
<keyword evidence="6 11" id="KW-0378">Hydrolase</keyword>
<dbReference type="HAMAP" id="MF_04110">
    <property type="entry name" value="ENDOLYSIN_T4"/>
    <property type="match status" value="1"/>
</dbReference>
<evidence type="ECO:0000256" key="5">
    <source>
        <dbReference type="ARBA" id="ARBA00022638"/>
    </source>
</evidence>
<evidence type="ECO:0000256" key="2">
    <source>
        <dbReference type="ARBA" id="ARBA00007553"/>
    </source>
</evidence>
<evidence type="ECO:0000256" key="6">
    <source>
        <dbReference type="ARBA" id="ARBA00022801"/>
    </source>
</evidence>
<keyword evidence="10 11" id="KW-0326">Glycosidase</keyword>
<name>A0A8S5NUM4_9CAUD</name>
<dbReference type="InterPro" id="IPR002196">
    <property type="entry name" value="Glyco_hydro_24"/>
</dbReference>
<dbReference type="EMBL" id="BK015249">
    <property type="protein sequence ID" value="DAD97904.1"/>
    <property type="molecule type" value="Genomic_DNA"/>
</dbReference>
<evidence type="ECO:0000256" key="12">
    <source>
        <dbReference type="RuleBase" id="RU003788"/>
    </source>
</evidence>
<proteinExistence type="inferred from homology"/>
<keyword evidence="9 11" id="KW-1035">Host cytoplasm</keyword>
<keyword evidence="8 11" id="KW-0578">Host cell lysis by virus</keyword>
<dbReference type="GO" id="GO:0030430">
    <property type="term" value="C:host cell cytoplasm"/>
    <property type="evidence" value="ECO:0007669"/>
    <property type="project" value="UniProtKB-SubCell"/>
</dbReference>
<comment type="caution">
    <text evidence="11">Lacks the conserved Asp active site.</text>
</comment>
<dbReference type="Pfam" id="PF08460">
    <property type="entry name" value="SH3_5"/>
    <property type="match status" value="1"/>
</dbReference>
<dbReference type="InterPro" id="IPR023346">
    <property type="entry name" value="Lysozyme-like_dom_sf"/>
</dbReference>
<dbReference type="InterPro" id="IPR034690">
    <property type="entry name" value="Endolysin_T4_type"/>
</dbReference>
<dbReference type="GO" id="GO:0009253">
    <property type="term" value="P:peptidoglycan catabolic process"/>
    <property type="evidence" value="ECO:0007669"/>
    <property type="project" value="UniProtKB-UniRule"/>
</dbReference>
<evidence type="ECO:0000256" key="10">
    <source>
        <dbReference type="ARBA" id="ARBA00023295"/>
    </source>
</evidence>
<dbReference type="PANTHER" id="PTHR38107:SF3">
    <property type="entry name" value="LYSOZYME RRRD-RELATED"/>
    <property type="match status" value="1"/>
</dbReference>
<evidence type="ECO:0000259" key="13">
    <source>
        <dbReference type="SMART" id="SM00287"/>
    </source>
</evidence>
<dbReference type="InterPro" id="IPR003646">
    <property type="entry name" value="SH3-like_bac-type"/>
</dbReference>
<dbReference type="InterPro" id="IPR033907">
    <property type="entry name" value="Endolysin_autolysin"/>
</dbReference>
<reference evidence="14" key="1">
    <citation type="journal article" date="2021" name="Proc. Natl. Acad. Sci. U.S.A.">
        <title>A Catalog of Tens of Thousands of Viruses from Human Metagenomes Reveals Hidden Associations with Chronic Diseases.</title>
        <authorList>
            <person name="Tisza M.J."/>
            <person name="Buck C.B."/>
        </authorList>
    </citation>
    <scope>NUCLEOTIDE SEQUENCE</scope>
    <source>
        <strain evidence="14">Ctqrl18</strain>
    </source>
</reference>
<evidence type="ECO:0000256" key="9">
    <source>
        <dbReference type="ARBA" id="ARBA00023200"/>
    </source>
</evidence>
<comment type="similarity">
    <text evidence="2">Belongs to the N-acetylmuramoyl-L-alanine amidase 2 family.</text>
</comment>
<comment type="subcellular location">
    <subcellularLocation>
        <location evidence="11">Host cytoplasm</location>
    </subcellularLocation>
    <text evidence="11">The endolysin is cytoplasmic, but can reach the periplasmic space with the help of the holins which disrupt the host cell membrane.</text>
</comment>
<comment type="caution">
    <text evidence="11">Lacks conserved residue(s) required for the propagation of feature annotation.</text>
</comment>
<dbReference type="GO" id="GO:0016998">
    <property type="term" value="P:cell wall macromolecule catabolic process"/>
    <property type="evidence" value="ECO:0007669"/>
    <property type="project" value="InterPro"/>
</dbReference>
<dbReference type="SMART" id="SM00287">
    <property type="entry name" value="SH3b"/>
    <property type="match status" value="1"/>
</dbReference>
<feature type="domain" description="SH3b" evidence="13">
    <location>
        <begin position="157"/>
        <end position="231"/>
    </location>
</feature>
<keyword evidence="4 11" id="KW-1188">Viral release from host cell</keyword>
<evidence type="ECO:0000256" key="8">
    <source>
        <dbReference type="ARBA" id="ARBA00023142"/>
    </source>
</evidence>
<dbReference type="InterPro" id="IPR023347">
    <property type="entry name" value="Lysozyme_dom_sf"/>
</dbReference>
<dbReference type="GO" id="GO:0003796">
    <property type="term" value="F:lysozyme activity"/>
    <property type="evidence" value="ECO:0007669"/>
    <property type="project" value="UniProtKB-UniRule"/>
</dbReference>
<feature type="active site" description="Proton donor/acceptor" evidence="11">
    <location>
        <position position="15"/>
    </location>
</feature>
<sequence>MNISNKGLDLIKSYEGCRLTAYKPVQTEQYYTIGWGHYGSDVYAGMTITQEQADNMLREDVKYYANAVNQYQSRFNFNQAEFDSLTSFAYNCGVGSLQAVMSCCNTKQEIAEECKLYNKGGGVVLAGLVRRREEEYKLFMSGASNNANNNDGYSYAEKGTYYFNTKVRIRTAPSLDASTIATDIQEPFYNPGESVEYHTVHRNKHGYNWIQYNRTNGTQGYCAITDLATGERFGYAE</sequence>
<evidence type="ECO:0000256" key="3">
    <source>
        <dbReference type="ARBA" id="ARBA00022529"/>
    </source>
</evidence>
<dbReference type="EC" id="3.2.1.17" evidence="11"/>
<evidence type="ECO:0000256" key="4">
    <source>
        <dbReference type="ARBA" id="ARBA00022612"/>
    </source>
</evidence>
<dbReference type="PANTHER" id="PTHR38107">
    <property type="match status" value="1"/>
</dbReference>